<evidence type="ECO:0000313" key="9">
    <source>
        <dbReference type="EMBL" id="BBO69704.1"/>
    </source>
</evidence>
<dbReference type="InterPro" id="IPR025943">
    <property type="entry name" value="Sigma_54_int_dom_ATP-bd_2"/>
</dbReference>
<dbReference type="InterPro" id="IPR002197">
    <property type="entry name" value="HTH_Fis"/>
</dbReference>
<dbReference type="InterPro" id="IPR002078">
    <property type="entry name" value="Sigma_54_int"/>
</dbReference>
<protein>
    <submittedName>
        <fullName evidence="9">Acetoacetate metabolism regulatory protein AtoC</fullName>
    </submittedName>
</protein>
<dbReference type="EMBL" id="AP021874">
    <property type="protein sequence ID" value="BBO69704.1"/>
    <property type="molecule type" value="Genomic_DNA"/>
</dbReference>
<dbReference type="GO" id="GO:0000160">
    <property type="term" value="P:phosphorelay signal transduction system"/>
    <property type="evidence" value="ECO:0007669"/>
    <property type="project" value="InterPro"/>
</dbReference>
<dbReference type="InterPro" id="IPR025662">
    <property type="entry name" value="Sigma_54_int_dom_ATP-bd_1"/>
</dbReference>
<evidence type="ECO:0000256" key="1">
    <source>
        <dbReference type="ARBA" id="ARBA00022741"/>
    </source>
</evidence>
<feature type="domain" description="Response regulatory" evidence="8">
    <location>
        <begin position="3"/>
        <end position="116"/>
    </location>
</feature>
<dbReference type="SUPFAM" id="SSF46689">
    <property type="entry name" value="Homeodomain-like"/>
    <property type="match status" value="1"/>
</dbReference>
<feature type="domain" description="Sigma-54 factor interaction" evidence="7">
    <location>
        <begin position="140"/>
        <end position="371"/>
    </location>
</feature>
<evidence type="ECO:0000256" key="3">
    <source>
        <dbReference type="ARBA" id="ARBA00023015"/>
    </source>
</evidence>
<dbReference type="PROSITE" id="PS00688">
    <property type="entry name" value="SIGMA54_INTERACT_3"/>
    <property type="match status" value="1"/>
</dbReference>
<evidence type="ECO:0000259" key="8">
    <source>
        <dbReference type="PROSITE" id="PS50110"/>
    </source>
</evidence>
<dbReference type="CDD" id="cd00009">
    <property type="entry name" value="AAA"/>
    <property type="match status" value="1"/>
</dbReference>
<dbReference type="Gene3D" id="1.10.8.60">
    <property type="match status" value="1"/>
</dbReference>
<dbReference type="InterPro" id="IPR025944">
    <property type="entry name" value="Sigma_54_int_dom_CS"/>
</dbReference>
<accession>A0A5K7YTU3</accession>
<evidence type="ECO:0000313" key="10">
    <source>
        <dbReference type="Proteomes" id="UP000427906"/>
    </source>
</evidence>
<dbReference type="PROSITE" id="PS50110">
    <property type="entry name" value="RESPONSE_REGULATORY"/>
    <property type="match status" value="1"/>
</dbReference>
<dbReference type="KEGG" id="dalk:DSCA_36340"/>
<evidence type="ECO:0000256" key="5">
    <source>
        <dbReference type="ARBA" id="ARBA00023163"/>
    </source>
</evidence>
<dbReference type="SUPFAM" id="SSF52172">
    <property type="entry name" value="CheY-like"/>
    <property type="match status" value="1"/>
</dbReference>
<dbReference type="InterPro" id="IPR001789">
    <property type="entry name" value="Sig_transdc_resp-reg_receiver"/>
</dbReference>
<evidence type="ECO:0000256" key="6">
    <source>
        <dbReference type="PROSITE-ProRule" id="PRU00169"/>
    </source>
</evidence>
<dbReference type="RefSeq" id="WP_155317719.1">
    <property type="nucleotide sequence ID" value="NZ_AP021874.1"/>
</dbReference>
<dbReference type="InterPro" id="IPR009057">
    <property type="entry name" value="Homeodomain-like_sf"/>
</dbReference>
<dbReference type="Pfam" id="PF25601">
    <property type="entry name" value="AAA_lid_14"/>
    <property type="match status" value="1"/>
</dbReference>
<dbReference type="InterPro" id="IPR011006">
    <property type="entry name" value="CheY-like_superfamily"/>
</dbReference>
<gene>
    <name evidence="9" type="ORF">DSCA_36340</name>
</gene>
<dbReference type="Gene3D" id="3.40.50.300">
    <property type="entry name" value="P-loop containing nucleotide triphosphate hydrolases"/>
    <property type="match status" value="1"/>
</dbReference>
<evidence type="ECO:0000259" key="7">
    <source>
        <dbReference type="PROSITE" id="PS50045"/>
    </source>
</evidence>
<keyword evidence="3" id="KW-0805">Transcription regulation</keyword>
<dbReference type="Proteomes" id="UP000427906">
    <property type="component" value="Chromosome"/>
</dbReference>
<dbReference type="Gene3D" id="3.40.50.2300">
    <property type="match status" value="1"/>
</dbReference>
<dbReference type="AlphaFoldDB" id="A0A5K7YTU3"/>
<keyword evidence="2" id="KW-0067">ATP-binding</keyword>
<organism evidence="9 10">
    <name type="scientific">Desulfosarcina alkanivorans</name>
    <dbReference type="NCBI Taxonomy" id="571177"/>
    <lineage>
        <taxon>Bacteria</taxon>
        <taxon>Pseudomonadati</taxon>
        <taxon>Thermodesulfobacteriota</taxon>
        <taxon>Desulfobacteria</taxon>
        <taxon>Desulfobacterales</taxon>
        <taxon>Desulfosarcinaceae</taxon>
        <taxon>Desulfosarcina</taxon>
    </lineage>
</organism>
<dbReference type="PROSITE" id="PS50045">
    <property type="entry name" value="SIGMA54_INTERACT_4"/>
    <property type="match status" value="1"/>
</dbReference>
<dbReference type="Gene3D" id="1.10.10.60">
    <property type="entry name" value="Homeodomain-like"/>
    <property type="match status" value="1"/>
</dbReference>
<dbReference type="Pfam" id="PF00158">
    <property type="entry name" value="Sigma54_activat"/>
    <property type="match status" value="1"/>
</dbReference>
<dbReference type="PRINTS" id="PR01590">
    <property type="entry name" value="HTHFIS"/>
</dbReference>
<dbReference type="Pfam" id="PF00072">
    <property type="entry name" value="Response_reg"/>
    <property type="match status" value="1"/>
</dbReference>
<feature type="modified residue" description="4-aspartylphosphate" evidence="6">
    <location>
        <position position="51"/>
    </location>
</feature>
<keyword evidence="5" id="KW-0804">Transcription</keyword>
<keyword evidence="10" id="KW-1185">Reference proteome</keyword>
<keyword evidence="1" id="KW-0547">Nucleotide-binding</keyword>
<dbReference type="GO" id="GO:0006355">
    <property type="term" value="P:regulation of DNA-templated transcription"/>
    <property type="evidence" value="ECO:0007669"/>
    <property type="project" value="InterPro"/>
</dbReference>
<keyword evidence="4" id="KW-0238">DNA-binding</keyword>
<dbReference type="SUPFAM" id="SSF52540">
    <property type="entry name" value="P-loop containing nucleoside triphosphate hydrolases"/>
    <property type="match status" value="1"/>
</dbReference>
<evidence type="ECO:0000256" key="4">
    <source>
        <dbReference type="ARBA" id="ARBA00023125"/>
    </source>
</evidence>
<dbReference type="OrthoDB" id="9763792at2"/>
<dbReference type="SMART" id="SM00382">
    <property type="entry name" value="AAA"/>
    <property type="match status" value="1"/>
</dbReference>
<dbReference type="InterPro" id="IPR003593">
    <property type="entry name" value="AAA+_ATPase"/>
</dbReference>
<dbReference type="PROSITE" id="PS00675">
    <property type="entry name" value="SIGMA54_INTERACT_1"/>
    <property type="match status" value="1"/>
</dbReference>
<evidence type="ECO:0000256" key="2">
    <source>
        <dbReference type="ARBA" id="ARBA00022840"/>
    </source>
</evidence>
<dbReference type="GO" id="GO:0005524">
    <property type="term" value="F:ATP binding"/>
    <property type="evidence" value="ECO:0007669"/>
    <property type="project" value="UniProtKB-KW"/>
</dbReference>
<dbReference type="InterPro" id="IPR058031">
    <property type="entry name" value="AAA_lid_NorR"/>
</dbReference>
<dbReference type="SMART" id="SM00448">
    <property type="entry name" value="REC"/>
    <property type="match status" value="1"/>
</dbReference>
<sequence>MQSILIVDDEKSVLKALRMILESKYQVITARQGSSAIKLFDQERPDLVLLDISLPDMTGIDVLKKLKEMDPGALVVMVTAVEDIHTIVKAVKIGAYDYLVKPIKSQELFLAVKNALENKALKNQLHLMQQSEANRYKVEIIGKSPEMHELMVVVNKLSRSMDTPVLIVGESGTGKGVFARNIHYSTSTRGGPFVTVNCAAIAKDLVESELFGYGRGAFTGAREEGKKGHFEEAEGGTLFLDEIGAMSLDAQAKLLSVLEDRKFKRVGSSKEVNVKARVIAATNSKIENAIEKGQFRKDLFFRLNVVKLEVPPLRDRKGDILLLTEHFLSHYGSKFGKRFTNISPEAKDALLQYHWPGNVRELRNILERVSLLEDGDTLLPKHFLHSFDLCKEKVSGLKADHTLDYGQTVRNLIKEALKRTRGNVVESAKLLNMPVHKLRYRIKKLGLKY</sequence>
<dbReference type="InterPro" id="IPR027417">
    <property type="entry name" value="P-loop_NTPase"/>
</dbReference>
<dbReference type="FunFam" id="3.40.50.300:FF:000006">
    <property type="entry name" value="DNA-binding transcriptional regulator NtrC"/>
    <property type="match status" value="1"/>
</dbReference>
<keyword evidence="6" id="KW-0597">Phosphoprotein</keyword>
<reference evidence="9 10" key="1">
    <citation type="submission" date="2019-11" db="EMBL/GenBank/DDBJ databases">
        <title>Comparative genomics of hydrocarbon-degrading Desulfosarcina strains.</title>
        <authorList>
            <person name="Watanabe M."/>
            <person name="Kojima H."/>
            <person name="Fukui M."/>
        </authorList>
    </citation>
    <scope>NUCLEOTIDE SEQUENCE [LARGE SCALE GENOMIC DNA]</scope>
    <source>
        <strain evidence="9 10">PL12</strain>
    </source>
</reference>
<dbReference type="Pfam" id="PF02954">
    <property type="entry name" value="HTH_8"/>
    <property type="match status" value="1"/>
</dbReference>
<dbReference type="PANTHER" id="PTHR32071">
    <property type="entry name" value="TRANSCRIPTIONAL REGULATORY PROTEIN"/>
    <property type="match status" value="1"/>
</dbReference>
<name>A0A5K7YTU3_9BACT</name>
<dbReference type="PANTHER" id="PTHR32071:SF113">
    <property type="entry name" value="ALGINATE BIOSYNTHESIS TRANSCRIPTIONAL REGULATORY PROTEIN ALGB"/>
    <property type="match status" value="1"/>
</dbReference>
<proteinExistence type="predicted"/>
<dbReference type="GO" id="GO:0043565">
    <property type="term" value="F:sequence-specific DNA binding"/>
    <property type="evidence" value="ECO:0007669"/>
    <property type="project" value="InterPro"/>
</dbReference>
<dbReference type="PROSITE" id="PS00676">
    <property type="entry name" value="SIGMA54_INTERACT_2"/>
    <property type="match status" value="1"/>
</dbReference>